<evidence type="ECO:0000256" key="1">
    <source>
        <dbReference type="ARBA" id="ARBA00000385"/>
    </source>
</evidence>
<dbReference type="InterPro" id="IPR020103">
    <property type="entry name" value="PsdUridine_synth_cat_dom_sf"/>
</dbReference>
<keyword evidence="3 5" id="KW-0819">tRNA processing</keyword>
<dbReference type="GO" id="GO:1990481">
    <property type="term" value="P:mRNA pseudouridine synthesis"/>
    <property type="evidence" value="ECO:0007669"/>
    <property type="project" value="TreeGrafter"/>
</dbReference>
<evidence type="ECO:0000313" key="8">
    <source>
        <dbReference type="Proteomes" id="UP000253816"/>
    </source>
</evidence>
<dbReference type="PANTHER" id="PTHR13767:SF2">
    <property type="entry name" value="PSEUDOURIDYLATE SYNTHASE TRUB1"/>
    <property type="match status" value="1"/>
</dbReference>
<reference evidence="7 8" key="1">
    <citation type="submission" date="2018-07" db="EMBL/GenBank/DDBJ databases">
        <title>Comparative genomics of the Candidatus Parilichlamydiaceae reveals evidence of convergent evolution and genome reduction in the phylum Chlamydiae.</title>
        <authorList>
            <person name="Taylor-Brown A."/>
            <person name="Polkinghorne A."/>
        </authorList>
    </citation>
    <scope>NUCLEOTIDE SEQUENCE [LARGE SCALE GENOMIC DNA]</scope>
    <source>
        <strain evidence="7 8">Hat2</strain>
    </source>
</reference>
<name>A0A369KI59_9BACT</name>
<dbReference type="NCBIfam" id="TIGR00431">
    <property type="entry name" value="TruB"/>
    <property type="match status" value="1"/>
</dbReference>
<organism evidence="7 8">
    <name type="scientific">Candidatus Similichlamydia laticola</name>
    <dbReference type="NCBI Taxonomy" id="2170265"/>
    <lineage>
        <taxon>Bacteria</taxon>
        <taxon>Pseudomonadati</taxon>
        <taxon>Chlamydiota</taxon>
        <taxon>Chlamydiia</taxon>
        <taxon>Parachlamydiales</taxon>
        <taxon>Candidatus Parilichlamydiaceae</taxon>
        <taxon>Candidatus Similichlamydia</taxon>
    </lineage>
</organism>
<dbReference type="GO" id="GO:0160148">
    <property type="term" value="F:tRNA pseudouridine(55) synthase activity"/>
    <property type="evidence" value="ECO:0007669"/>
    <property type="project" value="UniProtKB-EC"/>
</dbReference>
<comment type="catalytic activity">
    <reaction evidence="1 5">
        <text>uridine(55) in tRNA = pseudouridine(55) in tRNA</text>
        <dbReference type="Rhea" id="RHEA:42532"/>
        <dbReference type="Rhea" id="RHEA-COMP:10101"/>
        <dbReference type="Rhea" id="RHEA-COMP:10102"/>
        <dbReference type="ChEBI" id="CHEBI:65314"/>
        <dbReference type="ChEBI" id="CHEBI:65315"/>
        <dbReference type="EC" id="5.4.99.25"/>
    </reaction>
</comment>
<dbReference type="Pfam" id="PF01509">
    <property type="entry name" value="TruB_N"/>
    <property type="match status" value="1"/>
</dbReference>
<evidence type="ECO:0000256" key="2">
    <source>
        <dbReference type="ARBA" id="ARBA00005642"/>
    </source>
</evidence>
<evidence type="ECO:0000256" key="4">
    <source>
        <dbReference type="ARBA" id="ARBA00023235"/>
    </source>
</evidence>
<dbReference type="Proteomes" id="UP000253816">
    <property type="component" value="Unassembled WGS sequence"/>
</dbReference>
<feature type="active site" description="Nucleophile" evidence="5">
    <location>
        <position position="43"/>
    </location>
</feature>
<dbReference type="EC" id="5.4.99.25" evidence="5"/>
<accession>A0A369KI59</accession>
<sequence>MEEFIEGVLPVYKTVQMSSFSVVSRIKKVLPNHTKVGHTGTLDRFAEGILVLLIGRKYTRLSNTFMAHRKVYRAILEFGYETDTLDPSGEPVAFSSHCPSLSAIEEAMQSFLGEIEQFPPCFSAKKFQGKRLSDWARAGQFVLPRKARVYIHHIELIRYAFSFLEFRVECSKGTYIRSLGRDLARKVFTRGNLVSLVREKNGPFSKENALDLEDLNREGLRAIQLRLQKVDY</sequence>
<keyword evidence="8" id="KW-1185">Reference proteome</keyword>
<comment type="caution">
    <text evidence="7">The sequence shown here is derived from an EMBL/GenBank/DDBJ whole genome shotgun (WGS) entry which is preliminary data.</text>
</comment>
<dbReference type="GO" id="GO:0031119">
    <property type="term" value="P:tRNA pseudouridine synthesis"/>
    <property type="evidence" value="ECO:0007669"/>
    <property type="project" value="UniProtKB-UniRule"/>
</dbReference>
<dbReference type="GO" id="GO:0003723">
    <property type="term" value="F:RNA binding"/>
    <property type="evidence" value="ECO:0007669"/>
    <property type="project" value="InterPro"/>
</dbReference>
<comment type="function">
    <text evidence="5">Responsible for synthesis of pseudouridine from uracil-55 in the psi GC loop of transfer RNAs.</text>
</comment>
<dbReference type="PANTHER" id="PTHR13767">
    <property type="entry name" value="TRNA-PSEUDOURIDINE SYNTHASE"/>
    <property type="match status" value="1"/>
</dbReference>
<dbReference type="Gene3D" id="3.30.2350.10">
    <property type="entry name" value="Pseudouridine synthase"/>
    <property type="match status" value="1"/>
</dbReference>
<dbReference type="InterPro" id="IPR002501">
    <property type="entry name" value="PsdUridine_synth_N"/>
</dbReference>
<comment type="similarity">
    <text evidence="2 5">Belongs to the pseudouridine synthase TruB family. Type 1 subfamily.</text>
</comment>
<evidence type="ECO:0000259" key="6">
    <source>
        <dbReference type="Pfam" id="PF01509"/>
    </source>
</evidence>
<dbReference type="CDD" id="cd02573">
    <property type="entry name" value="PseudoU_synth_EcTruB"/>
    <property type="match status" value="1"/>
</dbReference>
<feature type="domain" description="Pseudouridine synthase II N-terminal" evidence="6">
    <location>
        <begin position="32"/>
        <end position="176"/>
    </location>
</feature>
<gene>
    <name evidence="5" type="primary">truB</name>
    <name evidence="7" type="ORF">HAT2_00441</name>
</gene>
<evidence type="ECO:0000313" key="7">
    <source>
        <dbReference type="EMBL" id="RDB31454.1"/>
    </source>
</evidence>
<evidence type="ECO:0000256" key="5">
    <source>
        <dbReference type="HAMAP-Rule" id="MF_01080"/>
    </source>
</evidence>
<dbReference type="EMBL" id="QQBG01000016">
    <property type="protein sequence ID" value="RDB31454.1"/>
    <property type="molecule type" value="Genomic_DNA"/>
</dbReference>
<dbReference type="InterPro" id="IPR014780">
    <property type="entry name" value="tRNA_psdUridine_synth_TruB"/>
</dbReference>
<dbReference type="HAMAP" id="MF_01080">
    <property type="entry name" value="TruB_bact"/>
    <property type="match status" value="1"/>
</dbReference>
<dbReference type="AlphaFoldDB" id="A0A369KI59"/>
<proteinExistence type="inferred from homology"/>
<keyword evidence="4 5" id="KW-0413">Isomerase</keyword>
<evidence type="ECO:0000256" key="3">
    <source>
        <dbReference type="ARBA" id="ARBA00022694"/>
    </source>
</evidence>
<dbReference type="SUPFAM" id="SSF55120">
    <property type="entry name" value="Pseudouridine synthase"/>
    <property type="match status" value="1"/>
</dbReference>
<protein>
    <recommendedName>
        <fullName evidence="5">tRNA pseudouridine synthase B</fullName>
        <ecNumber evidence="5">5.4.99.25</ecNumber>
    </recommendedName>
    <alternativeName>
        <fullName evidence="5">tRNA pseudouridine(55) synthase</fullName>
        <shortName evidence="5">Psi55 synthase</shortName>
    </alternativeName>
    <alternativeName>
        <fullName evidence="5">tRNA pseudouridylate synthase</fullName>
    </alternativeName>
    <alternativeName>
        <fullName evidence="5">tRNA-uridine isomerase</fullName>
    </alternativeName>
</protein>